<dbReference type="OrthoDB" id="5963193at2759"/>
<evidence type="ECO:0000256" key="3">
    <source>
        <dbReference type="ARBA" id="ARBA00022692"/>
    </source>
</evidence>
<comment type="caution">
    <text evidence="8">The sequence shown here is derived from an EMBL/GenBank/DDBJ whole genome shotgun (WGS) entry which is preliminary data.</text>
</comment>
<feature type="transmembrane region" description="Helical" evidence="7">
    <location>
        <begin position="224"/>
        <end position="244"/>
    </location>
</feature>
<reference evidence="8 9" key="1">
    <citation type="journal article" date="2018" name="Genome Biol. Evol.">
        <title>Multiple Roots of Fruiting Body Formation in Amoebozoa.</title>
        <authorList>
            <person name="Hillmann F."/>
            <person name="Forbes G."/>
            <person name="Novohradska S."/>
            <person name="Ferling I."/>
            <person name="Riege K."/>
            <person name="Groth M."/>
            <person name="Westermann M."/>
            <person name="Marz M."/>
            <person name="Spaller T."/>
            <person name="Winckler T."/>
            <person name="Schaap P."/>
            <person name="Glockner G."/>
        </authorList>
    </citation>
    <scope>NUCLEOTIDE SEQUENCE [LARGE SCALE GENOMIC DNA]</scope>
    <source>
        <strain evidence="8 9">Jena</strain>
    </source>
</reference>
<evidence type="ECO:0000256" key="6">
    <source>
        <dbReference type="SAM" id="MobiDB-lite"/>
    </source>
</evidence>
<dbReference type="PANTHER" id="PTHR10383">
    <property type="entry name" value="SERINE INCORPORATOR"/>
    <property type="match status" value="1"/>
</dbReference>
<keyword evidence="4 7" id="KW-1133">Transmembrane helix</keyword>
<comment type="subcellular location">
    <subcellularLocation>
        <location evidence="1">Membrane</location>
        <topology evidence="1">Multi-pass membrane protein</topology>
    </subcellularLocation>
</comment>
<feature type="transmembrane region" description="Helical" evidence="7">
    <location>
        <begin position="7"/>
        <end position="24"/>
    </location>
</feature>
<feature type="transmembrane region" description="Helical" evidence="7">
    <location>
        <begin position="118"/>
        <end position="141"/>
    </location>
</feature>
<feature type="transmembrane region" description="Helical" evidence="7">
    <location>
        <begin position="364"/>
        <end position="390"/>
    </location>
</feature>
<feature type="transmembrane region" description="Helical" evidence="7">
    <location>
        <begin position="58"/>
        <end position="79"/>
    </location>
</feature>
<feature type="transmembrane region" description="Helical" evidence="7">
    <location>
        <begin position="322"/>
        <end position="344"/>
    </location>
</feature>
<evidence type="ECO:0000313" key="8">
    <source>
        <dbReference type="EMBL" id="PRP77133.1"/>
    </source>
</evidence>
<keyword evidence="5 7" id="KW-0472">Membrane</keyword>
<feature type="transmembrane region" description="Helical" evidence="7">
    <location>
        <begin position="264"/>
        <end position="285"/>
    </location>
</feature>
<protein>
    <recommendedName>
        <fullName evidence="10">Serine incorporator</fullName>
    </recommendedName>
</protein>
<feature type="transmembrane region" description="Helical" evidence="7">
    <location>
        <begin position="162"/>
        <end position="188"/>
    </location>
</feature>
<feature type="transmembrane region" description="Helical" evidence="7">
    <location>
        <begin position="194"/>
        <end position="212"/>
    </location>
</feature>
<evidence type="ECO:0000256" key="4">
    <source>
        <dbReference type="ARBA" id="ARBA00022989"/>
    </source>
</evidence>
<gene>
    <name evidence="8" type="ORF">PROFUN_14547</name>
</gene>
<keyword evidence="3 7" id="KW-0812">Transmembrane</keyword>
<evidence type="ECO:0000256" key="2">
    <source>
        <dbReference type="ARBA" id="ARBA00006665"/>
    </source>
</evidence>
<dbReference type="STRING" id="1890364.A0A2P6MZN1"/>
<evidence type="ECO:0000256" key="7">
    <source>
        <dbReference type="SAM" id="Phobius"/>
    </source>
</evidence>
<dbReference type="GO" id="GO:0016020">
    <property type="term" value="C:membrane"/>
    <property type="evidence" value="ECO:0007669"/>
    <property type="project" value="UniProtKB-SubCell"/>
</dbReference>
<sequence>MSAIGGRIVYSVFFFITAIIAWALKTWGNSERLHWIKAIRTGCENSVDKNLCFETETVYRITAAVALFHFFMALLMVGVRRHGDFRHSLQDGWWGVKILLMVGAAVGFFFIPNVAFHYYSWFALAGAGIFILVQLVYLVDFAHSWAENWIEKMEEDLDSKKWLYILMGATAVLGLLTITGTVLAYVFFHAVKSIMVVTINLLLTVLIYFISVHPKVQEVWPKSGLLQPAVVGLYTTWLMWSANLSDNSLDNPFHRTDNSPKSPTFNVVLFIGAIFTIISILYATISTASHLGSSHTEETEPLTQGEDEESGKKEVDGDEPVAYNYSVFHLVFALGAMYVAMLMTDWATVHNPSNDSAMASSGTAAFWVKSASALVCFLLYSWTLIAPVVLPDRDIQHLLSLNGQSQDPTPHRQTPCPCIPQHRCPEKLPYHPLPQFTYTSSPPFFRVFPLDCRVLSYQLTSNSLVAPNRVKLLDKCHVMRNTRKCNMRQPILILRFKIVHDDNVSTWNRNQIENQILSWWSYEPGH</sequence>
<evidence type="ECO:0008006" key="10">
    <source>
        <dbReference type="Google" id="ProtNLM"/>
    </source>
</evidence>
<evidence type="ECO:0000256" key="5">
    <source>
        <dbReference type="ARBA" id="ARBA00023136"/>
    </source>
</evidence>
<keyword evidence="9" id="KW-1185">Reference proteome</keyword>
<dbReference type="InParanoid" id="A0A2P6MZN1"/>
<accession>A0A2P6MZN1</accession>
<evidence type="ECO:0000313" key="9">
    <source>
        <dbReference type="Proteomes" id="UP000241769"/>
    </source>
</evidence>
<comment type="similarity">
    <text evidence="2">Belongs to the TDE1 family.</text>
</comment>
<feature type="region of interest" description="Disordered" evidence="6">
    <location>
        <begin position="293"/>
        <end position="317"/>
    </location>
</feature>
<dbReference type="FunCoup" id="A0A2P6MZN1">
    <property type="interactions" value="367"/>
</dbReference>
<feature type="transmembrane region" description="Helical" evidence="7">
    <location>
        <begin position="91"/>
        <end position="112"/>
    </location>
</feature>
<evidence type="ECO:0000256" key="1">
    <source>
        <dbReference type="ARBA" id="ARBA00004141"/>
    </source>
</evidence>
<proteinExistence type="inferred from homology"/>
<organism evidence="8 9">
    <name type="scientific">Planoprotostelium fungivorum</name>
    <dbReference type="NCBI Taxonomy" id="1890364"/>
    <lineage>
        <taxon>Eukaryota</taxon>
        <taxon>Amoebozoa</taxon>
        <taxon>Evosea</taxon>
        <taxon>Variosea</taxon>
        <taxon>Cavosteliida</taxon>
        <taxon>Cavosteliaceae</taxon>
        <taxon>Planoprotostelium</taxon>
    </lineage>
</organism>
<dbReference type="InterPro" id="IPR005016">
    <property type="entry name" value="TDE1/TMS"/>
</dbReference>
<dbReference type="PANTHER" id="PTHR10383:SF9">
    <property type="entry name" value="SERINE INCORPORATOR, ISOFORM F"/>
    <property type="match status" value="1"/>
</dbReference>
<dbReference type="Proteomes" id="UP000241769">
    <property type="component" value="Unassembled WGS sequence"/>
</dbReference>
<name>A0A2P6MZN1_9EUKA</name>
<dbReference type="Pfam" id="PF03348">
    <property type="entry name" value="Serinc"/>
    <property type="match status" value="1"/>
</dbReference>
<dbReference type="EMBL" id="MDYQ01000279">
    <property type="protein sequence ID" value="PRP77133.1"/>
    <property type="molecule type" value="Genomic_DNA"/>
</dbReference>
<dbReference type="AlphaFoldDB" id="A0A2P6MZN1"/>